<reference evidence="2" key="1">
    <citation type="submission" date="2019-12" db="EMBL/GenBank/DDBJ databases">
        <title>Genome sequencing and annotation of Brassica cretica.</title>
        <authorList>
            <person name="Studholme D.J."/>
            <person name="Sarris P."/>
        </authorList>
    </citation>
    <scope>NUCLEOTIDE SEQUENCE</scope>
    <source>
        <strain evidence="2">PFS-109/04</strain>
        <tissue evidence="2">Leaf</tissue>
    </source>
</reference>
<proteinExistence type="predicted"/>
<evidence type="ECO:0000313" key="2">
    <source>
        <dbReference type="EMBL" id="KAF3573349.1"/>
    </source>
</evidence>
<protein>
    <submittedName>
        <fullName evidence="2">Uncharacterized protein</fullName>
    </submittedName>
</protein>
<dbReference type="EMBL" id="QGKX02000095">
    <property type="protein sequence ID" value="KAF3573349.1"/>
    <property type="molecule type" value="Genomic_DNA"/>
</dbReference>
<evidence type="ECO:0000256" key="1">
    <source>
        <dbReference type="SAM" id="MobiDB-lite"/>
    </source>
</evidence>
<organism evidence="2 3">
    <name type="scientific">Brassica cretica</name>
    <name type="common">Mustard</name>
    <dbReference type="NCBI Taxonomy" id="69181"/>
    <lineage>
        <taxon>Eukaryota</taxon>
        <taxon>Viridiplantae</taxon>
        <taxon>Streptophyta</taxon>
        <taxon>Embryophyta</taxon>
        <taxon>Tracheophyta</taxon>
        <taxon>Spermatophyta</taxon>
        <taxon>Magnoliopsida</taxon>
        <taxon>eudicotyledons</taxon>
        <taxon>Gunneridae</taxon>
        <taxon>Pentapetalae</taxon>
        <taxon>rosids</taxon>
        <taxon>malvids</taxon>
        <taxon>Brassicales</taxon>
        <taxon>Brassicaceae</taxon>
        <taxon>Brassiceae</taxon>
        <taxon>Brassica</taxon>
    </lineage>
</organism>
<accession>A0A8S9RKM7</accession>
<sequence length="167" mass="19159">MSDTNNHGEEISANPYATLARHQFRLESLGDKLQKIENTITTRKDKWRRGDEAMWEPKFTLTQLVPEIYTKDKINDMLYGVCGAQEKNEDDLQMKLDGVYYPLNDSISWLSTCMEEMRQDIARIQTQCAAEATAPASIDRNLSTSIDDEPSHSNPMKSQPDFHQSRD</sequence>
<name>A0A8S9RKM7_BRACR</name>
<dbReference type="Proteomes" id="UP000712600">
    <property type="component" value="Unassembled WGS sequence"/>
</dbReference>
<gene>
    <name evidence="2" type="ORF">F2Q69_00059446</name>
</gene>
<feature type="region of interest" description="Disordered" evidence="1">
    <location>
        <begin position="132"/>
        <end position="167"/>
    </location>
</feature>
<evidence type="ECO:0000313" key="3">
    <source>
        <dbReference type="Proteomes" id="UP000712600"/>
    </source>
</evidence>
<comment type="caution">
    <text evidence="2">The sequence shown here is derived from an EMBL/GenBank/DDBJ whole genome shotgun (WGS) entry which is preliminary data.</text>
</comment>
<dbReference type="AlphaFoldDB" id="A0A8S9RKM7"/>